<evidence type="ECO:0000256" key="6">
    <source>
        <dbReference type="ARBA" id="ARBA00022692"/>
    </source>
</evidence>
<keyword evidence="4 14" id="KW-1134">Transmembrane beta strand</keyword>
<dbReference type="SUPFAM" id="SSF56935">
    <property type="entry name" value="Porins"/>
    <property type="match status" value="1"/>
</dbReference>
<protein>
    <submittedName>
        <fullName evidence="19">TonB-dependent siderophore receptor</fullName>
    </submittedName>
</protein>
<keyword evidence="11 14" id="KW-0472">Membrane</keyword>
<dbReference type="CDD" id="cd01347">
    <property type="entry name" value="ligand_gated_channel"/>
    <property type="match status" value="1"/>
</dbReference>
<comment type="similarity">
    <text evidence="2 14 15">Belongs to the TonB-dependent receptor family.</text>
</comment>
<evidence type="ECO:0000256" key="9">
    <source>
        <dbReference type="ARBA" id="ARBA00023065"/>
    </source>
</evidence>
<dbReference type="PANTHER" id="PTHR32552:SF68">
    <property type="entry name" value="FERRICHROME OUTER MEMBRANE TRANSPORTER_PHAGE RECEPTOR"/>
    <property type="match status" value="1"/>
</dbReference>
<evidence type="ECO:0000256" key="8">
    <source>
        <dbReference type="ARBA" id="ARBA00023004"/>
    </source>
</evidence>
<feature type="domain" description="TonB-dependent receptor-like beta-barrel" evidence="17">
    <location>
        <begin position="394"/>
        <end position="844"/>
    </location>
</feature>
<evidence type="ECO:0000313" key="20">
    <source>
        <dbReference type="Proteomes" id="UP001597545"/>
    </source>
</evidence>
<evidence type="ECO:0000256" key="7">
    <source>
        <dbReference type="ARBA" id="ARBA00022729"/>
    </source>
</evidence>
<keyword evidence="6 14" id="KW-0812">Transmembrane</keyword>
<accession>A0ABW5KG84</accession>
<dbReference type="Proteomes" id="UP001597545">
    <property type="component" value="Unassembled WGS sequence"/>
</dbReference>
<proteinExistence type="inferred from homology"/>
<evidence type="ECO:0000259" key="18">
    <source>
        <dbReference type="Pfam" id="PF07715"/>
    </source>
</evidence>
<keyword evidence="13 14" id="KW-0998">Cell outer membrane</keyword>
<dbReference type="SUPFAM" id="SSF49464">
    <property type="entry name" value="Carboxypeptidase regulatory domain-like"/>
    <property type="match status" value="1"/>
</dbReference>
<keyword evidence="5" id="KW-0410">Iron transport</keyword>
<organism evidence="19 20">
    <name type="scientific">Sphingobacterium suaedae</name>
    <dbReference type="NCBI Taxonomy" id="1686402"/>
    <lineage>
        <taxon>Bacteria</taxon>
        <taxon>Pseudomonadati</taxon>
        <taxon>Bacteroidota</taxon>
        <taxon>Sphingobacteriia</taxon>
        <taxon>Sphingobacteriales</taxon>
        <taxon>Sphingobacteriaceae</taxon>
        <taxon>Sphingobacterium</taxon>
    </lineage>
</organism>
<evidence type="ECO:0000256" key="3">
    <source>
        <dbReference type="ARBA" id="ARBA00022448"/>
    </source>
</evidence>
<evidence type="ECO:0000256" key="11">
    <source>
        <dbReference type="ARBA" id="ARBA00023136"/>
    </source>
</evidence>
<keyword evidence="12 19" id="KW-0675">Receptor</keyword>
<evidence type="ECO:0000259" key="17">
    <source>
        <dbReference type="Pfam" id="PF00593"/>
    </source>
</evidence>
<dbReference type="NCBIfam" id="TIGR01783">
    <property type="entry name" value="TonB-siderophor"/>
    <property type="match status" value="1"/>
</dbReference>
<dbReference type="PANTHER" id="PTHR32552">
    <property type="entry name" value="FERRICHROME IRON RECEPTOR-RELATED"/>
    <property type="match status" value="1"/>
</dbReference>
<dbReference type="EMBL" id="JBHULR010000003">
    <property type="protein sequence ID" value="MFD2547224.1"/>
    <property type="molecule type" value="Genomic_DNA"/>
</dbReference>
<feature type="signal peptide" evidence="16">
    <location>
        <begin position="1"/>
        <end position="26"/>
    </location>
</feature>
<gene>
    <name evidence="19" type="ORF">ACFSR5_06135</name>
</gene>
<evidence type="ECO:0000256" key="5">
    <source>
        <dbReference type="ARBA" id="ARBA00022496"/>
    </source>
</evidence>
<keyword evidence="10 15" id="KW-0798">TonB box</keyword>
<keyword evidence="9" id="KW-0406">Ion transport</keyword>
<keyword evidence="8" id="KW-0408">Iron</keyword>
<dbReference type="Gene3D" id="2.170.130.10">
    <property type="entry name" value="TonB-dependent receptor, plug domain"/>
    <property type="match status" value="1"/>
</dbReference>
<evidence type="ECO:0000256" key="15">
    <source>
        <dbReference type="RuleBase" id="RU003357"/>
    </source>
</evidence>
<evidence type="ECO:0000256" key="1">
    <source>
        <dbReference type="ARBA" id="ARBA00004571"/>
    </source>
</evidence>
<feature type="chain" id="PRO_5047502643" evidence="16">
    <location>
        <begin position="27"/>
        <end position="873"/>
    </location>
</feature>
<evidence type="ECO:0000256" key="2">
    <source>
        <dbReference type="ARBA" id="ARBA00009810"/>
    </source>
</evidence>
<evidence type="ECO:0000313" key="19">
    <source>
        <dbReference type="EMBL" id="MFD2547224.1"/>
    </source>
</evidence>
<evidence type="ECO:0000256" key="13">
    <source>
        <dbReference type="ARBA" id="ARBA00023237"/>
    </source>
</evidence>
<comment type="subcellular location">
    <subcellularLocation>
        <location evidence="1 14">Cell outer membrane</location>
        <topology evidence="1 14">Multi-pass membrane protein</topology>
    </subcellularLocation>
</comment>
<evidence type="ECO:0000256" key="16">
    <source>
        <dbReference type="SAM" id="SignalP"/>
    </source>
</evidence>
<dbReference type="InterPro" id="IPR010105">
    <property type="entry name" value="TonB_sidphr_rcpt"/>
</dbReference>
<dbReference type="InterPro" id="IPR000531">
    <property type="entry name" value="Beta-barrel_TonB"/>
</dbReference>
<dbReference type="Gene3D" id="2.40.170.20">
    <property type="entry name" value="TonB-dependent receptor, beta-barrel domain"/>
    <property type="match status" value="1"/>
</dbReference>
<dbReference type="InterPro" id="IPR012910">
    <property type="entry name" value="Plug_dom"/>
</dbReference>
<dbReference type="RefSeq" id="WP_380901773.1">
    <property type="nucleotide sequence ID" value="NZ_JBHUEG010000007.1"/>
</dbReference>
<keyword evidence="3 14" id="KW-0813">Transport</keyword>
<dbReference type="InterPro" id="IPR037066">
    <property type="entry name" value="Plug_dom_sf"/>
</dbReference>
<evidence type="ECO:0000256" key="4">
    <source>
        <dbReference type="ARBA" id="ARBA00022452"/>
    </source>
</evidence>
<evidence type="ECO:0000256" key="10">
    <source>
        <dbReference type="ARBA" id="ARBA00023077"/>
    </source>
</evidence>
<name>A0ABW5KG84_9SPHI</name>
<evidence type="ECO:0000256" key="12">
    <source>
        <dbReference type="ARBA" id="ARBA00023170"/>
    </source>
</evidence>
<dbReference type="InterPro" id="IPR036942">
    <property type="entry name" value="Beta-barrel_TonB_sf"/>
</dbReference>
<feature type="domain" description="TonB-dependent receptor plug" evidence="18">
    <location>
        <begin position="224"/>
        <end position="311"/>
    </location>
</feature>
<reference evidence="20" key="1">
    <citation type="journal article" date="2019" name="Int. J. Syst. Evol. Microbiol.">
        <title>The Global Catalogue of Microorganisms (GCM) 10K type strain sequencing project: providing services to taxonomists for standard genome sequencing and annotation.</title>
        <authorList>
            <consortium name="The Broad Institute Genomics Platform"/>
            <consortium name="The Broad Institute Genome Sequencing Center for Infectious Disease"/>
            <person name="Wu L."/>
            <person name="Ma J."/>
        </authorList>
    </citation>
    <scope>NUCLEOTIDE SEQUENCE [LARGE SCALE GENOMIC DNA]</scope>
    <source>
        <strain evidence="20">KCTC 42662</strain>
    </source>
</reference>
<keyword evidence="7 16" id="KW-0732">Signal</keyword>
<sequence length="873" mass="97573">MQSILKRMSLAHILFVIISLSMPVHAQTASDASGITLSLQQVSVEQALKALEKEHGLRFSYFSEQLDQTKRVTIRATNKPLKKVLEEDLGLHPDSYRIEGQYVQIRAQPRQASLRGRVMTAEGNAAPFTTVSVLHGKSVMANADGYYEIDPIRTGRQTVQVKLVGAELLTREVRVQEGVNTLDVTLSTSAQQLNEVLVVGTKYQVSSKKESESVARMDLPYLQNPQVYSVVDKELIKEQLAITLDEAFRNVPGAAPSKTGAGMPAFFSRGFQTSENFRNGMATYLRTGIDLANVERVEAIKGPSSTFFGAQMTSFGGIINYITKKPHDTFGGEVGFTTGSWNLNRLTADINMPVTANKDVLVRLNAARQQENSFQYQGGSVSMLFAPSISYRVNDRLELSLDADFSSNKGVTPAGWFIANGLQETSFNALNLPYRESLNDNSLVSKQQSSNILLQGNYRISDHWQSETKYAWGNGAYDDLYIFDMIWRNRDSVDRILRAFTDENTARHNFQQNVKGDFQIGGVRNRAVIGVDWVSNLRYTRYDGLGYGAKVFESVDLNRLAEAPVIRLEDVQAILAARNTGFNQTNQDTYGAYIADVLTFFDRLHVSLGLRFDRFVNGGTYNTLSRQLTGDYTQHTLSPRLGFALDIVPERISVFGNYLNGFKNIGNQIQPDQSVSVFKAQRANQLEGGTKIAWGAKLHATLTYYHIQVTNSVMNRIVDNMNFYFQEGEQKSEGFEAELMSNPLPGFNVLTSYGYNHNRFLKANASVEGKRALGTPEHVLNAWATYALLHGPLKGLGFGTGFTYVSDSFLDASNKFVLDGYQLLDATVYYNHPKFRLSVKGNNLLDKRYWVSDGYYARPQRPANFLASVAYRF</sequence>
<dbReference type="Pfam" id="PF00593">
    <property type="entry name" value="TonB_dep_Rec_b-barrel"/>
    <property type="match status" value="1"/>
</dbReference>
<evidence type="ECO:0000256" key="14">
    <source>
        <dbReference type="PROSITE-ProRule" id="PRU01360"/>
    </source>
</evidence>
<dbReference type="InterPro" id="IPR039426">
    <property type="entry name" value="TonB-dep_rcpt-like"/>
</dbReference>
<keyword evidence="20" id="KW-1185">Reference proteome</keyword>
<dbReference type="Pfam" id="PF07715">
    <property type="entry name" value="Plug"/>
    <property type="match status" value="1"/>
</dbReference>
<dbReference type="Pfam" id="PF13715">
    <property type="entry name" value="CarbopepD_reg_2"/>
    <property type="match status" value="1"/>
</dbReference>
<dbReference type="Gene3D" id="2.60.40.1120">
    <property type="entry name" value="Carboxypeptidase-like, regulatory domain"/>
    <property type="match status" value="1"/>
</dbReference>
<comment type="caution">
    <text evidence="19">The sequence shown here is derived from an EMBL/GenBank/DDBJ whole genome shotgun (WGS) entry which is preliminary data.</text>
</comment>
<dbReference type="InterPro" id="IPR008969">
    <property type="entry name" value="CarboxyPept-like_regulatory"/>
</dbReference>
<dbReference type="PROSITE" id="PS52016">
    <property type="entry name" value="TONB_DEPENDENT_REC_3"/>
    <property type="match status" value="1"/>
</dbReference>